<proteinExistence type="predicted"/>
<evidence type="ECO:0000313" key="2">
    <source>
        <dbReference type="Proteomes" id="UP001596495"/>
    </source>
</evidence>
<organism evidence="1 2">
    <name type="scientific">Hydrogenophaga bisanensis</name>
    <dbReference type="NCBI Taxonomy" id="439611"/>
    <lineage>
        <taxon>Bacteria</taxon>
        <taxon>Pseudomonadati</taxon>
        <taxon>Pseudomonadota</taxon>
        <taxon>Betaproteobacteria</taxon>
        <taxon>Burkholderiales</taxon>
        <taxon>Comamonadaceae</taxon>
        <taxon>Hydrogenophaga</taxon>
    </lineage>
</organism>
<name>A0ABW2R9Y4_9BURK</name>
<reference evidence="2" key="1">
    <citation type="journal article" date="2019" name="Int. J. Syst. Evol. Microbiol.">
        <title>The Global Catalogue of Microorganisms (GCM) 10K type strain sequencing project: providing services to taxonomists for standard genome sequencing and annotation.</title>
        <authorList>
            <consortium name="The Broad Institute Genomics Platform"/>
            <consortium name="The Broad Institute Genome Sequencing Center for Infectious Disease"/>
            <person name="Wu L."/>
            <person name="Ma J."/>
        </authorList>
    </citation>
    <scope>NUCLEOTIDE SEQUENCE [LARGE SCALE GENOMIC DNA]</scope>
    <source>
        <strain evidence="2">CCUG 54518</strain>
    </source>
</reference>
<evidence type="ECO:0000313" key="1">
    <source>
        <dbReference type="EMBL" id="MFC7434907.1"/>
    </source>
</evidence>
<sequence length="365" mass="39074">MSYPLSESFATAPAAGYTAVLGGMSATHNSAQQSIDISAPNSQSILRFNEAAHGDFWFEADIELLTDPSARKHIGLWMTTGNGSEGYRFAHLDGVWSVSRWNSGFGDGAGVTGGVNDGARPIAGLADVAPTFNVGQRLILRCEVITGAFDANGVPWARLIQFKADGVLMFQVGDAAYRGKLIPGVFLYGATARVHAIAGNTPSGLPAFPTTVGVNADDDLLPLAGGSTSVPPNPAANIGVNAQLDLSRLNSPSSNLWNRGGGYDWQFHPIQNGRKNIHFSGHGFIVGTVKEKGQPDQPLVRRVQLISENTRVLVAETWSDTGGNYRFELLDPAQRYTVVSYDTPQNGVQMYRAVIADNLRPEMMP</sequence>
<accession>A0ABW2R9Y4</accession>
<dbReference type="Proteomes" id="UP001596495">
    <property type="component" value="Unassembled WGS sequence"/>
</dbReference>
<keyword evidence="2" id="KW-1185">Reference proteome</keyword>
<dbReference type="EMBL" id="JBHTBX010000006">
    <property type="protein sequence ID" value="MFC7434907.1"/>
    <property type="molecule type" value="Genomic_DNA"/>
</dbReference>
<protein>
    <submittedName>
        <fullName evidence="1">Uncharacterized protein</fullName>
    </submittedName>
</protein>
<dbReference type="RefSeq" id="WP_382256803.1">
    <property type="nucleotide sequence ID" value="NZ_JBHTBX010000006.1"/>
</dbReference>
<comment type="caution">
    <text evidence="1">The sequence shown here is derived from an EMBL/GenBank/DDBJ whole genome shotgun (WGS) entry which is preliminary data.</text>
</comment>
<gene>
    <name evidence="1" type="ORF">ACFQNJ_10325</name>
</gene>